<dbReference type="EMBL" id="JBFRYC010000015">
    <property type="protein sequence ID" value="MEX1663413.1"/>
    <property type="molecule type" value="Genomic_DNA"/>
</dbReference>
<organism evidence="1 2">
    <name type="scientific">Thioclava arctica</name>
    <dbReference type="NCBI Taxonomy" id="3238301"/>
    <lineage>
        <taxon>Bacteria</taxon>
        <taxon>Pseudomonadati</taxon>
        <taxon>Pseudomonadota</taxon>
        <taxon>Alphaproteobacteria</taxon>
        <taxon>Rhodobacterales</taxon>
        <taxon>Paracoccaceae</taxon>
        <taxon>Thioclava</taxon>
    </lineage>
</organism>
<accession>A0ABV3TP96</accession>
<keyword evidence="2" id="KW-1185">Reference proteome</keyword>
<sequence>MSKLRYLWAHHRIASIGFTVALLAALFFSVSFVRRAIYWSDPAHHRQIPEPWMTPGYIARSWHLPIPEVEAILRIENGRALVGPGRPTLNRIAKATNQPVEALLDRLATGLPAALAQHQADPPK</sequence>
<dbReference type="RefSeq" id="WP_368392946.1">
    <property type="nucleotide sequence ID" value="NZ_JBFRYC010000015.1"/>
</dbReference>
<evidence type="ECO:0000313" key="2">
    <source>
        <dbReference type="Proteomes" id="UP001557465"/>
    </source>
</evidence>
<reference evidence="1 2" key="1">
    <citation type="journal article" date="2011" name="Int. J. Syst. Evol. Microbiol.">
        <title>Zhongshania antarctica gen. nov., sp. nov. and Zhongshania guokunii sp. nov., gammaproteobacteria respectively isolated from coastal attached (fast) ice and surface seawater of the Antarctic.</title>
        <authorList>
            <person name="Li H.J."/>
            <person name="Zhang X.Y."/>
            <person name="Chen C.X."/>
            <person name="Zhang Y.J."/>
            <person name="Gao Z.M."/>
            <person name="Yu Y."/>
            <person name="Chen X.L."/>
            <person name="Chen B."/>
            <person name="Zhang Y.Z."/>
        </authorList>
    </citation>
    <scope>NUCLEOTIDE SEQUENCE [LARGE SCALE GENOMIC DNA]</scope>
    <source>
        <strain evidence="1 2">15-R06ZXC-3</strain>
    </source>
</reference>
<protein>
    <recommendedName>
        <fullName evidence="3">HTH cro/C1-type domain-containing protein</fullName>
    </recommendedName>
</protein>
<evidence type="ECO:0000313" key="1">
    <source>
        <dbReference type="EMBL" id="MEX1663413.1"/>
    </source>
</evidence>
<comment type="caution">
    <text evidence="1">The sequence shown here is derived from an EMBL/GenBank/DDBJ whole genome shotgun (WGS) entry which is preliminary data.</text>
</comment>
<dbReference type="Proteomes" id="UP001557465">
    <property type="component" value="Unassembled WGS sequence"/>
</dbReference>
<gene>
    <name evidence="1" type="ORF">AB4874_17540</name>
</gene>
<evidence type="ECO:0008006" key="3">
    <source>
        <dbReference type="Google" id="ProtNLM"/>
    </source>
</evidence>
<proteinExistence type="predicted"/>
<name>A0ABV3TP96_9RHOB</name>